<evidence type="ECO:0000313" key="2">
    <source>
        <dbReference type="EMBL" id="BBL70321.1"/>
    </source>
</evidence>
<dbReference type="Proteomes" id="UP000824988">
    <property type="component" value="Chromosome"/>
</dbReference>
<gene>
    <name evidence="2" type="ORF">MoryE10_09270</name>
</gene>
<protein>
    <recommendedName>
        <fullName evidence="1">DUF4376 domain-containing protein</fullName>
    </recommendedName>
</protein>
<organism evidence="2 3">
    <name type="scientific">Methylogaea oryzae</name>
    <dbReference type="NCBI Taxonomy" id="1295382"/>
    <lineage>
        <taxon>Bacteria</taxon>
        <taxon>Pseudomonadati</taxon>
        <taxon>Pseudomonadota</taxon>
        <taxon>Gammaproteobacteria</taxon>
        <taxon>Methylococcales</taxon>
        <taxon>Methylococcaceae</taxon>
        <taxon>Methylogaea</taxon>
    </lineage>
</organism>
<dbReference type="KEGG" id="moz:MoryE10_09270"/>
<sequence length="231" mass="24870">MDVFLYHYDGETGEFLSVSNAKPAPIQPEPGPPEYIVPANATLQAPPDVPQNKAAIFSNDDGWSLVDDYRGLVYWLPDRSKHEIEELGIAPPQNAMLSEPAKTVGELKSEKEKELSLDCRTAITGGVDCAALGNMHRYPTQNSPEAPDQANLTATYTRAVLHGEAGAPHVITCCDGAGVWDARPHTAAQVIQVGDTVYAHIVECRARLRARLAALNAATVTTADQVAAITW</sequence>
<feature type="domain" description="DUF4376" evidence="1">
    <location>
        <begin position="106"/>
        <end position="226"/>
    </location>
</feature>
<dbReference type="AlphaFoldDB" id="A0A8D5AJR3"/>
<dbReference type="RefSeq" id="WP_054773222.1">
    <property type="nucleotide sequence ID" value="NZ_AP019782.1"/>
</dbReference>
<evidence type="ECO:0000313" key="3">
    <source>
        <dbReference type="Proteomes" id="UP000824988"/>
    </source>
</evidence>
<evidence type="ECO:0000259" key="1">
    <source>
        <dbReference type="Pfam" id="PF14301"/>
    </source>
</evidence>
<dbReference type="EMBL" id="AP019782">
    <property type="protein sequence ID" value="BBL70321.1"/>
    <property type="molecule type" value="Genomic_DNA"/>
</dbReference>
<proteinExistence type="predicted"/>
<reference evidence="2" key="1">
    <citation type="submission" date="2019-06" db="EMBL/GenBank/DDBJ databases">
        <title>Complete genome sequence of Methylogaea oryzae strain JCM16910.</title>
        <authorList>
            <person name="Asakawa S."/>
        </authorList>
    </citation>
    <scope>NUCLEOTIDE SEQUENCE</scope>
    <source>
        <strain evidence="2">E10</strain>
    </source>
</reference>
<name>A0A8D5AJR3_9GAMM</name>
<accession>A0A8D5AJR3</accession>
<keyword evidence="3" id="KW-1185">Reference proteome</keyword>
<dbReference type="InterPro" id="IPR025484">
    <property type="entry name" value="DUF4376"/>
</dbReference>
<dbReference type="Pfam" id="PF14301">
    <property type="entry name" value="DUF4376"/>
    <property type="match status" value="1"/>
</dbReference>